<evidence type="ECO:0000256" key="5">
    <source>
        <dbReference type="ARBA" id="ARBA00022692"/>
    </source>
</evidence>
<keyword evidence="5 20" id="KW-0812">Transmembrane</keyword>
<evidence type="ECO:0000313" key="21">
    <source>
        <dbReference type="EMBL" id="KAF6155610.1"/>
    </source>
</evidence>
<keyword evidence="22" id="KW-1185">Reference proteome</keyword>
<feature type="transmembrane region" description="Helical" evidence="20">
    <location>
        <begin position="109"/>
        <end position="128"/>
    </location>
</feature>
<feature type="transmembrane region" description="Helical" evidence="20">
    <location>
        <begin position="293"/>
        <end position="311"/>
    </location>
</feature>
<dbReference type="EC" id="1.3.1.21" evidence="17"/>
<keyword evidence="10 20" id="KW-1133">Transmembrane helix</keyword>
<dbReference type="PROSITE" id="PS01017">
    <property type="entry name" value="STEROL_REDUCT_1"/>
    <property type="match status" value="1"/>
</dbReference>
<comment type="caution">
    <text evidence="21">The sequence shown here is derived from an EMBL/GenBank/DDBJ whole genome shotgun (WGS) entry which is preliminary data.</text>
</comment>
<evidence type="ECO:0000256" key="15">
    <source>
        <dbReference type="ARBA" id="ARBA00023166"/>
    </source>
</evidence>
<evidence type="ECO:0000256" key="18">
    <source>
        <dbReference type="ARBA" id="ARBA00039984"/>
    </source>
</evidence>
<evidence type="ECO:0000256" key="8">
    <source>
        <dbReference type="ARBA" id="ARBA00022857"/>
    </source>
</evidence>
<evidence type="ECO:0000256" key="12">
    <source>
        <dbReference type="ARBA" id="ARBA00023011"/>
    </source>
</evidence>
<keyword evidence="14 20" id="KW-0472">Membrane</keyword>
<evidence type="ECO:0000256" key="17">
    <source>
        <dbReference type="ARBA" id="ARBA00038851"/>
    </source>
</evidence>
<keyword evidence="4" id="KW-0153">Cholesterol metabolism</keyword>
<sequence>MGETKMVHAPIVTYASMLSLLSLCPPFVILLWYTMVHADGSISQTCDYLMQNGMQGFRDMWPKPTATAWKIIACYGVFEAVLQLFLPGKRFEGPISPEGNRPVYKANGLQAYAVTLVTYLGLWWFGIFNPAIVYDHLGEIFSALIFGSFAFCIFLYIKGHLAPSSTDSGSSGNLIIDFYWGMELYPRIGTNFDIKVFTNCRFGMMSWAVLAVTYCIKQYEENGRVADSMLVNTALMLVYVSKFFWWESGYWNTMDIAHDRGDETLFSCSFILHTIGQFLISNSEESRILRHSGLCVLIAGFYICWGCLVWIPSVYTSPGMYLVNHPVNLGTQLALFIFAAGILCIYINYDCDRQRQEFRRTNGKCLVWGRAPSKIVASYQTTNGDTKTSLLLTSGWWGLSRHFHYVPEILSSFFWTVPALFNHKNKVNTIRDVSCLTTLSLRYGMGNTGNYTAIRCATGSYLVSTEGRRVPPLIRLLSPVSAILVYVM</sequence>
<feature type="transmembrane region" description="Helical" evidence="20">
    <location>
        <begin position="140"/>
        <end position="157"/>
    </location>
</feature>
<evidence type="ECO:0000256" key="7">
    <source>
        <dbReference type="ARBA" id="ARBA00022824"/>
    </source>
</evidence>
<dbReference type="GO" id="GO:0006695">
    <property type="term" value="P:cholesterol biosynthetic process"/>
    <property type="evidence" value="ECO:0007669"/>
    <property type="project" value="UniProtKB-KW"/>
</dbReference>
<evidence type="ECO:0000256" key="16">
    <source>
        <dbReference type="ARBA" id="ARBA00023221"/>
    </source>
</evidence>
<dbReference type="Pfam" id="PF01222">
    <property type="entry name" value="ERG4_ERG24"/>
    <property type="match status" value="2"/>
</dbReference>
<evidence type="ECO:0000256" key="14">
    <source>
        <dbReference type="ARBA" id="ARBA00023136"/>
    </source>
</evidence>
<keyword evidence="6" id="KW-0152">Cholesterol biosynthesis</keyword>
<feature type="transmembrane region" description="Helical" evidence="20">
    <location>
        <begin position="68"/>
        <end position="88"/>
    </location>
</feature>
<evidence type="ECO:0000256" key="9">
    <source>
        <dbReference type="ARBA" id="ARBA00022955"/>
    </source>
</evidence>
<dbReference type="GO" id="GO:0005789">
    <property type="term" value="C:endoplasmic reticulum membrane"/>
    <property type="evidence" value="ECO:0007669"/>
    <property type="project" value="UniProtKB-SubCell"/>
</dbReference>
<keyword evidence="15" id="KW-1207">Sterol metabolism</keyword>
<evidence type="ECO:0000256" key="4">
    <source>
        <dbReference type="ARBA" id="ARBA00022548"/>
    </source>
</evidence>
<feature type="transmembrane region" description="Helical" evidence="20">
    <location>
        <begin position="331"/>
        <end position="349"/>
    </location>
</feature>
<evidence type="ECO:0000256" key="13">
    <source>
        <dbReference type="ARBA" id="ARBA00023098"/>
    </source>
</evidence>
<dbReference type="Proteomes" id="UP000541444">
    <property type="component" value="Unassembled WGS sequence"/>
</dbReference>
<name>A0A7J7MLG8_9MAGN</name>
<evidence type="ECO:0000256" key="6">
    <source>
        <dbReference type="ARBA" id="ARBA00022778"/>
    </source>
</evidence>
<dbReference type="GO" id="GO:0016132">
    <property type="term" value="P:brassinosteroid biosynthetic process"/>
    <property type="evidence" value="ECO:0007669"/>
    <property type="project" value="TreeGrafter"/>
</dbReference>
<keyword evidence="16" id="KW-0753">Steroid metabolism</keyword>
<gene>
    <name evidence="21" type="ORF">GIB67_034705</name>
</gene>
<dbReference type="GO" id="GO:0047598">
    <property type="term" value="F:7-dehydrocholesterol reductase activity"/>
    <property type="evidence" value="ECO:0007669"/>
    <property type="project" value="UniProtKB-EC"/>
</dbReference>
<keyword evidence="12" id="KW-0756">Sterol biosynthesis</keyword>
<comment type="subcellular location">
    <subcellularLocation>
        <location evidence="1">Endoplasmic reticulum membrane</location>
        <topology evidence="1">Multi-pass membrane protein</topology>
    </subcellularLocation>
</comment>
<evidence type="ECO:0000256" key="19">
    <source>
        <dbReference type="ARBA" id="ARBA00042688"/>
    </source>
</evidence>
<dbReference type="OrthoDB" id="5326588at2759"/>
<dbReference type="PANTHER" id="PTHR21257">
    <property type="entry name" value="DELTA(14)-STEROL REDUCTASE"/>
    <property type="match status" value="1"/>
</dbReference>
<evidence type="ECO:0000256" key="1">
    <source>
        <dbReference type="ARBA" id="ARBA00004477"/>
    </source>
</evidence>
<protein>
    <recommendedName>
        <fullName evidence="18">7-dehydrocholesterol reductase</fullName>
        <ecNumber evidence="17">1.3.1.21</ecNumber>
    </recommendedName>
    <alternativeName>
        <fullName evidence="19">Sterol Delta(7)-reductase</fullName>
    </alternativeName>
</protein>
<keyword evidence="11" id="KW-0560">Oxidoreductase</keyword>
<keyword evidence="3" id="KW-0444">Lipid biosynthesis</keyword>
<keyword evidence="9" id="KW-0752">Steroid biosynthesis</keyword>
<keyword evidence="8" id="KW-0521">NADP</keyword>
<evidence type="ECO:0000256" key="2">
    <source>
        <dbReference type="ARBA" id="ARBA00005402"/>
    </source>
</evidence>
<dbReference type="AlphaFoldDB" id="A0A7J7MLG8"/>
<proteinExistence type="inferred from homology"/>
<evidence type="ECO:0000256" key="11">
    <source>
        <dbReference type="ARBA" id="ARBA00023002"/>
    </source>
</evidence>
<comment type="similarity">
    <text evidence="2">Belongs to the ERG4/ERG24 family.</text>
</comment>
<organism evidence="21 22">
    <name type="scientific">Kingdonia uniflora</name>
    <dbReference type="NCBI Taxonomy" id="39325"/>
    <lineage>
        <taxon>Eukaryota</taxon>
        <taxon>Viridiplantae</taxon>
        <taxon>Streptophyta</taxon>
        <taxon>Embryophyta</taxon>
        <taxon>Tracheophyta</taxon>
        <taxon>Spermatophyta</taxon>
        <taxon>Magnoliopsida</taxon>
        <taxon>Ranunculales</taxon>
        <taxon>Circaeasteraceae</taxon>
        <taxon>Kingdonia</taxon>
    </lineage>
</organism>
<dbReference type="PANTHER" id="PTHR21257:SF38">
    <property type="entry name" value="7-DEHYDROCHOLESTEROL REDUCTASE"/>
    <property type="match status" value="1"/>
</dbReference>
<dbReference type="EMBL" id="JACGCM010001410">
    <property type="protein sequence ID" value="KAF6155610.1"/>
    <property type="molecule type" value="Genomic_DNA"/>
</dbReference>
<keyword evidence="13" id="KW-0443">Lipid metabolism</keyword>
<accession>A0A7J7MLG8</accession>
<evidence type="ECO:0000256" key="3">
    <source>
        <dbReference type="ARBA" id="ARBA00022516"/>
    </source>
</evidence>
<dbReference type="InterPro" id="IPR001171">
    <property type="entry name" value="ERG24_DHCR-like"/>
</dbReference>
<evidence type="ECO:0000256" key="10">
    <source>
        <dbReference type="ARBA" id="ARBA00022989"/>
    </source>
</evidence>
<keyword evidence="7" id="KW-0256">Endoplasmic reticulum</keyword>
<evidence type="ECO:0000256" key="20">
    <source>
        <dbReference type="SAM" id="Phobius"/>
    </source>
</evidence>
<reference evidence="21 22" key="1">
    <citation type="journal article" date="2020" name="IScience">
        <title>Genome Sequencing of the Endangered Kingdonia uniflora (Circaeasteraceae, Ranunculales) Reveals Potential Mechanisms of Evolutionary Specialization.</title>
        <authorList>
            <person name="Sun Y."/>
            <person name="Deng T."/>
            <person name="Zhang A."/>
            <person name="Moore M.J."/>
            <person name="Landis J.B."/>
            <person name="Lin N."/>
            <person name="Zhang H."/>
            <person name="Zhang X."/>
            <person name="Huang J."/>
            <person name="Zhang X."/>
            <person name="Sun H."/>
            <person name="Wang H."/>
        </authorList>
    </citation>
    <scope>NUCLEOTIDE SEQUENCE [LARGE SCALE GENOMIC DNA]</scope>
    <source>
        <strain evidence="21">TB1705</strain>
        <tissue evidence="21">Leaf</tissue>
    </source>
</reference>
<evidence type="ECO:0000313" key="22">
    <source>
        <dbReference type="Proteomes" id="UP000541444"/>
    </source>
</evidence>
<dbReference type="InterPro" id="IPR018083">
    <property type="entry name" value="Sterol_reductase_CS"/>
</dbReference>
<feature type="transmembrane region" description="Helical" evidence="20">
    <location>
        <begin position="12"/>
        <end position="33"/>
    </location>
</feature>